<dbReference type="Proteomes" id="UP001248067">
    <property type="component" value="Unassembled WGS sequence"/>
</dbReference>
<comment type="caution">
    <text evidence="2">The sequence shown here is derived from an EMBL/GenBank/DDBJ whole genome shotgun (WGS) entry which is preliminary data.</text>
</comment>
<reference evidence="2 3" key="1">
    <citation type="submission" date="2019-06" db="EMBL/GenBank/DDBJ databases">
        <title>Evolution of Burkholderia multivorans in the lungs of Cystic Fibrosis patients.</title>
        <authorList>
            <person name="Moreira L.M."/>
        </authorList>
    </citation>
    <scope>NUCLEOTIDE SEQUENCE [LARGE SCALE GENOMIC DNA]</scope>
    <source>
        <strain evidence="2 3">VC13239</strain>
    </source>
</reference>
<gene>
    <name evidence="2" type="ORF">FEQ00_02892</name>
</gene>
<keyword evidence="3" id="KW-1185">Reference proteome</keyword>
<feature type="signal peptide" evidence="1">
    <location>
        <begin position="1"/>
        <end position="25"/>
    </location>
</feature>
<protein>
    <recommendedName>
        <fullName evidence="4">Lipoprotein</fullName>
    </recommendedName>
</protein>
<evidence type="ECO:0000313" key="3">
    <source>
        <dbReference type="Proteomes" id="UP001248067"/>
    </source>
</evidence>
<evidence type="ECO:0008006" key="4">
    <source>
        <dbReference type="Google" id="ProtNLM"/>
    </source>
</evidence>
<evidence type="ECO:0000313" key="2">
    <source>
        <dbReference type="EMBL" id="MDR8754469.1"/>
    </source>
</evidence>
<proteinExistence type="predicted"/>
<evidence type="ECO:0000256" key="1">
    <source>
        <dbReference type="SAM" id="SignalP"/>
    </source>
</evidence>
<dbReference type="RefSeq" id="WP_175896598.1">
    <property type="nucleotide sequence ID" value="NZ_CADFDQ010000020.1"/>
</dbReference>
<keyword evidence="1" id="KW-0732">Signal</keyword>
<dbReference type="EMBL" id="VJSY01000019">
    <property type="protein sequence ID" value="MDR8754469.1"/>
    <property type="molecule type" value="Genomic_DNA"/>
</dbReference>
<sequence>MMKPTILRKYLLPLILAICALDASAQFAFAPMPFFGQPKPRFGIGRVDVLLAPSPDESRDAAYESCLHKAIAALIRFDDFLSASTSAILPGSPIVPPVMPRAFPELPPLTRSPTTYSLGRNQCTRGYESGQAVTVHMPGFERLYTGLMKCEQIYGREQIGRHLLCIGTIAERLDR</sequence>
<accession>A0ABU2E429</accession>
<name>A0ABU2E429_9BURK</name>
<organism evidence="2 3">
    <name type="scientific">Burkholderia pseudomultivorans</name>
    <dbReference type="NCBI Taxonomy" id="1207504"/>
    <lineage>
        <taxon>Bacteria</taxon>
        <taxon>Pseudomonadati</taxon>
        <taxon>Pseudomonadota</taxon>
        <taxon>Betaproteobacteria</taxon>
        <taxon>Burkholderiales</taxon>
        <taxon>Burkholderiaceae</taxon>
        <taxon>Burkholderia</taxon>
        <taxon>Burkholderia cepacia complex</taxon>
    </lineage>
</organism>
<feature type="chain" id="PRO_5045882203" description="Lipoprotein" evidence="1">
    <location>
        <begin position="26"/>
        <end position="175"/>
    </location>
</feature>